<evidence type="ECO:0000256" key="4">
    <source>
        <dbReference type="ARBA" id="ARBA00022801"/>
    </source>
</evidence>
<feature type="transmembrane region" description="Helical" evidence="7">
    <location>
        <begin position="254"/>
        <end position="273"/>
    </location>
</feature>
<dbReference type="InterPro" id="IPR035952">
    <property type="entry name" value="Rhomboid-like_sf"/>
</dbReference>
<sequence>MSDTPPADSSTPLAATSEAELFYLAQHPERYPAPLVHAATQELQRRGLVPTEAPTPIRRRTAPPPTLPETPMVLRLLRAVFWPTRSHWATPALLDTILLVFLLMVFTGVSAVHPSGAALVAWGSNYSPLTLPGQPWRLLTSCFVHSGPGHLLLNASSLLLLGTLAEPLLGGWRLLLAYVVCGVGGSLASLAWHTGGVNSVGASGSIFGLYGVQLALLLTQALPLERRERLTMLFFLLYFLVSSVAGSTDAHIDHAAHACGLFTGLLLGGLYAAHFQRQRRQRT</sequence>
<evidence type="ECO:0000313" key="9">
    <source>
        <dbReference type="EMBL" id="MBC6612213.1"/>
    </source>
</evidence>
<feature type="transmembrane region" description="Helical" evidence="7">
    <location>
        <begin position="97"/>
        <end position="123"/>
    </location>
</feature>
<dbReference type="Proteomes" id="UP000622017">
    <property type="component" value="Unassembled WGS sequence"/>
</dbReference>
<proteinExistence type="inferred from homology"/>
<dbReference type="Pfam" id="PF01694">
    <property type="entry name" value="Rhomboid"/>
    <property type="match status" value="1"/>
</dbReference>
<protein>
    <submittedName>
        <fullName evidence="9">Rhomboid family intramembrane serine protease</fullName>
    </submittedName>
</protein>
<evidence type="ECO:0000259" key="8">
    <source>
        <dbReference type="Pfam" id="PF01694"/>
    </source>
</evidence>
<evidence type="ECO:0000256" key="5">
    <source>
        <dbReference type="ARBA" id="ARBA00022989"/>
    </source>
</evidence>
<feature type="transmembrane region" description="Helical" evidence="7">
    <location>
        <begin position="199"/>
        <end position="218"/>
    </location>
</feature>
<evidence type="ECO:0000313" key="10">
    <source>
        <dbReference type="Proteomes" id="UP000622017"/>
    </source>
</evidence>
<evidence type="ECO:0000256" key="3">
    <source>
        <dbReference type="ARBA" id="ARBA00022692"/>
    </source>
</evidence>
<evidence type="ECO:0000256" key="1">
    <source>
        <dbReference type="ARBA" id="ARBA00004141"/>
    </source>
</evidence>
<feature type="transmembrane region" description="Helical" evidence="7">
    <location>
        <begin position="143"/>
        <end position="162"/>
    </location>
</feature>
<organism evidence="9 10">
    <name type="scientific">Hymenobacter citatus</name>
    <dbReference type="NCBI Taxonomy" id="2763506"/>
    <lineage>
        <taxon>Bacteria</taxon>
        <taxon>Pseudomonadati</taxon>
        <taxon>Bacteroidota</taxon>
        <taxon>Cytophagia</taxon>
        <taxon>Cytophagales</taxon>
        <taxon>Hymenobacteraceae</taxon>
        <taxon>Hymenobacter</taxon>
    </lineage>
</organism>
<comment type="subcellular location">
    <subcellularLocation>
        <location evidence="1">Membrane</location>
        <topology evidence="1">Multi-pass membrane protein</topology>
    </subcellularLocation>
</comment>
<reference evidence="9 10" key="1">
    <citation type="submission" date="2020-08" db="EMBL/GenBank/DDBJ databases">
        <title>Hymenobacter sp.</title>
        <authorList>
            <person name="Kim M.K."/>
        </authorList>
    </citation>
    <scope>NUCLEOTIDE SEQUENCE [LARGE SCALE GENOMIC DNA]</scope>
    <source>
        <strain evidence="9 10">BT507</strain>
    </source>
</reference>
<feature type="transmembrane region" description="Helical" evidence="7">
    <location>
        <begin position="174"/>
        <end position="193"/>
    </location>
</feature>
<comment type="caution">
    <text evidence="9">The sequence shown here is derived from an EMBL/GenBank/DDBJ whole genome shotgun (WGS) entry which is preliminary data.</text>
</comment>
<name>A0ABR7MMN7_9BACT</name>
<feature type="domain" description="Peptidase S54 rhomboid" evidence="8">
    <location>
        <begin position="133"/>
        <end position="271"/>
    </location>
</feature>
<keyword evidence="3 7" id="KW-0812">Transmembrane</keyword>
<keyword evidence="6 7" id="KW-0472">Membrane</keyword>
<keyword evidence="9" id="KW-0645">Protease</keyword>
<dbReference type="GO" id="GO:0006508">
    <property type="term" value="P:proteolysis"/>
    <property type="evidence" value="ECO:0007669"/>
    <property type="project" value="UniProtKB-KW"/>
</dbReference>
<dbReference type="RefSeq" id="WP_187320467.1">
    <property type="nucleotide sequence ID" value="NZ_JACSCY010000012.1"/>
</dbReference>
<dbReference type="InterPro" id="IPR022764">
    <property type="entry name" value="Peptidase_S54_rhomboid_dom"/>
</dbReference>
<evidence type="ECO:0000256" key="2">
    <source>
        <dbReference type="ARBA" id="ARBA00009045"/>
    </source>
</evidence>
<dbReference type="PANTHER" id="PTHR43731">
    <property type="entry name" value="RHOMBOID PROTEASE"/>
    <property type="match status" value="1"/>
</dbReference>
<comment type="similarity">
    <text evidence="2">Belongs to the peptidase S54 family.</text>
</comment>
<evidence type="ECO:0000256" key="7">
    <source>
        <dbReference type="SAM" id="Phobius"/>
    </source>
</evidence>
<accession>A0ABR7MMN7</accession>
<dbReference type="PANTHER" id="PTHR43731:SF14">
    <property type="entry name" value="PRESENILIN-ASSOCIATED RHOMBOID-LIKE PROTEIN, MITOCHONDRIAL"/>
    <property type="match status" value="1"/>
</dbReference>
<gene>
    <name evidence="9" type="ORF">H8B15_14890</name>
</gene>
<dbReference type="SUPFAM" id="SSF144091">
    <property type="entry name" value="Rhomboid-like"/>
    <property type="match status" value="1"/>
</dbReference>
<feature type="transmembrane region" description="Helical" evidence="7">
    <location>
        <begin position="230"/>
        <end position="248"/>
    </location>
</feature>
<evidence type="ECO:0000256" key="6">
    <source>
        <dbReference type="ARBA" id="ARBA00023136"/>
    </source>
</evidence>
<dbReference type="InterPro" id="IPR050925">
    <property type="entry name" value="Rhomboid_protease_S54"/>
</dbReference>
<dbReference type="EMBL" id="JACSCY010000012">
    <property type="protein sequence ID" value="MBC6612213.1"/>
    <property type="molecule type" value="Genomic_DNA"/>
</dbReference>
<dbReference type="Gene3D" id="1.20.1540.10">
    <property type="entry name" value="Rhomboid-like"/>
    <property type="match status" value="1"/>
</dbReference>
<keyword evidence="5 7" id="KW-1133">Transmembrane helix</keyword>
<keyword evidence="10" id="KW-1185">Reference proteome</keyword>
<dbReference type="GO" id="GO:0008233">
    <property type="term" value="F:peptidase activity"/>
    <property type="evidence" value="ECO:0007669"/>
    <property type="project" value="UniProtKB-KW"/>
</dbReference>
<keyword evidence="4" id="KW-0378">Hydrolase</keyword>